<sequence>MTQTHSRPISIDRRSPGCLIFCIDQSSSMMQALPGDGAAVPKAKAVANAVNQLLNLLVMRCTVDRNGPPRHYYDVAVIGYGGHGVKSLLRSRVPSRMLVSIVELAELPIRHEEIDGTLLSIWIDPQANGQTPMCEALDAAGAIAAGWAEAHRDSFPPIIFNITDGEPTDSNPPNDLEAWSGRLRQITTQHGNALLFTLHLSSEATMPVRFPAREDEVPDDKFRRMFRVSSEMPEFMRLRAGAQPGAKGLVCNGDMDSVMWGLQIGTGQQGMVQGPGGGRR</sequence>
<protein>
    <recommendedName>
        <fullName evidence="1">VWFA domain-containing protein</fullName>
    </recommendedName>
</protein>
<dbReference type="InterPro" id="IPR036465">
    <property type="entry name" value="vWFA_dom_sf"/>
</dbReference>
<comment type="caution">
    <text evidence="2">The sequence shown here is derived from an EMBL/GenBank/DDBJ whole genome shotgun (WGS) entry which is preliminary data.</text>
</comment>
<evidence type="ECO:0000259" key="1">
    <source>
        <dbReference type="PROSITE" id="PS50234"/>
    </source>
</evidence>
<organism evidence="2 3">
    <name type="scientific">Dactylosporangium salmoneum</name>
    <dbReference type="NCBI Taxonomy" id="53361"/>
    <lineage>
        <taxon>Bacteria</taxon>
        <taxon>Bacillati</taxon>
        <taxon>Actinomycetota</taxon>
        <taxon>Actinomycetes</taxon>
        <taxon>Micromonosporales</taxon>
        <taxon>Micromonosporaceae</taxon>
        <taxon>Dactylosporangium</taxon>
    </lineage>
</organism>
<proteinExistence type="predicted"/>
<dbReference type="Proteomes" id="UP001501444">
    <property type="component" value="Unassembled WGS sequence"/>
</dbReference>
<reference evidence="3" key="1">
    <citation type="journal article" date="2019" name="Int. J. Syst. Evol. Microbiol.">
        <title>The Global Catalogue of Microorganisms (GCM) 10K type strain sequencing project: providing services to taxonomists for standard genome sequencing and annotation.</title>
        <authorList>
            <consortium name="The Broad Institute Genomics Platform"/>
            <consortium name="The Broad Institute Genome Sequencing Center for Infectious Disease"/>
            <person name="Wu L."/>
            <person name="Ma J."/>
        </authorList>
    </citation>
    <scope>NUCLEOTIDE SEQUENCE [LARGE SCALE GENOMIC DNA]</scope>
    <source>
        <strain evidence="3">JCM 3272</strain>
    </source>
</reference>
<keyword evidence="3" id="KW-1185">Reference proteome</keyword>
<evidence type="ECO:0000313" key="3">
    <source>
        <dbReference type="Proteomes" id="UP001501444"/>
    </source>
</evidence>
<gene>
    <name evidence="2" type="ORF">GCM10010170_014700</name>
</gene>
<dbReference type="Gene3D" id="3.40.50.410">
    <property type="entry name" value="von Willebrand factor, type A domain"/>
    <property type="match status" value="1"/>
</dbReference>
<feature type="domain" description="VWFA" evidence="1">
    <location>
        <begin position="18"/>
        <end position="202"/>
    </location>
</feature>
<dbReference type="EMBL" id="BAAARV010000015">
    <property type="protein sequence ID" value="GAA2334991.1"/>
    <property type="molecule type" value="Genomic_DNA"/>
</dbReference>
<dbReference type="SUPFAM" id="SSF53300">
    <property type="entry name" value="vWA-like"/>
    <property type="match status" value="1"/>
</dbReference>
<dbReference type="PROSITE" id="PS50234">
    <property type="entry name" value="VWFA"/>
    <property type="match status" value="1"/>
</dbReference>
<accession>A0ABP5SQX1</accession>
<evidence type="ECO:0000313" key="2">
    <source>
        <dbReference type="EMBL" id="GAA2334991.1"/>
    </source>
</evidence>
<dbReference type="RefSeq" id="WP_344611483.1">
    <property type="nucleotide sequence ID" value="NZ_BAAARV010000015.1"/>
</dbReference>
<dbReference type="InterPro" id="IPR002035">
    <property type="entry name" value="VWF_A"/>
</dbReference>
<name>A0ABP5SQX1_9ACTN</name>